<keyword evidence="1" id="KW-0378">Hydrolase</keyword>
<protein>
    <submittedName>
        <fullName evidence="1">Putative glycosyl hydrolase-like family 6 (GHL6) protein</fullName>
    </submittedName>
</protein>
<dbReference type="InterPro" id="IPR028212">
    <property type="entry name" value="GHL6"/>
</dbReference>
<dbReference type="GO" id="GO:0016787">
    <property type="term" value="F:hydrolase activity"/>
    <property type="evidence" value="ECO:0007669"/>
    <property type="project" value="UniProtKB-KW"/>
</dbReference>
<evidence type="ECO:0000313" key="1">
    <source>
        <dbReference type="EMBL" id="TDU39815.1"/>
    </source>
</evidence>
<dbReference type="Pfam" id="PF14871">
    <property type="entry name" value="GHL6"/>
    <property type="match status" value="1"/>
</dbReference>
<sequence length="688" mass="79485">MKKAIEKYIILSFILMLISNQAYSQSKKGFYKGEGSRQVHLDFHTTEKLENIGSSWKKEEWQQALKEGHVNSINIFAKGHHGWAYYNTEVGKRHPNLKFDLLKAQIEANKEIGVSSQAYVTVGWNVLDAREHPEWVSTGKDGKNTFAEMEANSKPGEHFSWGWPTMYPEGPYMEHLLKHTEEIVKNYDVDGFWFDIVPVGNINYNAYSKKDMEANGIDWNNEEEAWAYHCKKMHRYFRKTNALIKKYKPNATIYYNWTTPISNKRILDEHYDQYNTKQDLEDLPTTWAGYDVFPVRAKYYANTGKPIVAMSGKFHSAWGEFGGFKHKDAIWYEAASMLSYGAMANFGDQLHPTGKLEKATYNNIGHAYKYIEKIEDYCLNSKQLAKTAIWLSFTGRDNDLTKMLLEKQVNFVVANNLNDWSDLKLIILHSGVKLNEEETIKVQAFIDKGGKLFILEKGAFENGKWKFDIGATYLGDAITDVDYTLVSDKLTEDLVQSPFLNRFPAVRVQPEVTTEILAKIHEPYFNRTVEHWTSHDNTPYNTKAAAHPAIIRKGNIVWSAHRLEENYGKEGSRVHKQLFFNTLKQLLEEPFVEVDLPSSGRVNLLHQSQENRYVVHLTYATPHQRGRAQVIEDLVPLYNVPVRVDFEKKIKKAYTIPDMNKLKIKKVGNKLEVVVPEFRCHTGIVFEY</sequence>
<evidence type="ECO:0000313" key="2">
    <source>
        <dbReference type="Proteomes" id="UP000294689"/>
    </source>
</evidence>
<organism evidence="1 2">
    <name type="scientific">Gelidibacter sediminis</name>
    <dbReference type="NCBI Taxonomy" id="1608710"/>
    <lineage>
        <taxon>Bacteria</taxon>
        <taxon>Pseudomonadati</taxon>
        <taxon>Bacteroidota</taxon>
        <taxon>Flavobacteriia</taxon>
        <taxon>Flavobacteriales</taxon>
        <taxon>Flavobacteriaceae</taxon>
        <taxon>Gelidibacter</taxon>
    </lineage>
</organism>
<dbReference type="OrthoDB" id="9780891at2"/>
<dbReference type="InterPro" id="IPR017853">
    <property type="entry name" value="GH"/>
</dbReference>
<dbReference type="AlphaFoldDB" id="A0A4R7PXX1"/>
<name>A0A4R7PXX1_9FLAO</name>
<dbReference type="EMBL" id="SOBW01000008">
    <property type="protein sequence ID" value="TDU39815.1"/>
    <property type="molecule type" value="Genomic_DNA"/>
</dbReference>
<keyword evidence="2" id="KW-1185">Reference proteome</keyword>
<accession>A0A4R7PXX1</accession>
<reference evidence="1 2" key="1">
    <citation type="submission" date="2019-03" db="EMBL/GenBank/DDBJ databases">
        <title>Genomic Encyclopedia of Archaeal and Bacterial Type Strains, Phase II (KMG-II): from individual species to whole genera.</title>
        <authorList>
            <person name="Goeker M."/>
        </authorList>
    </citation>
    <scope>NUCLEOTIDE SEQUENCE [LARGE SCALE GENOMIC DNA]</scope>
    <source>
        <strain evidence="1 2">DSM 28135</strain>
    </source>
</reference>
<gene>
    <name evidence="1" type="ORF">BXY82_1846</name>
</gene>
<dbReference type="Proteomes" id="UP000294689">
    <property type="component" value="Unassembled WGS sequence"/>
</dbReference>
<dbReference type="Gene3D" id="3.20.20.80">
    <property type="entry name" value="Glycosidases"/>
    <property type="match status" value="1"/>
</dbReference>
<comment type="caution">
    <text evidence="1">The sequence shown here is derived from an EMBL/GenBank/DDBJ whole genome shotgun (WGS) entry which is preliminary data.</text>
</comment>
<dbReference type="RefSeq" id="WP_133757869.1">
    <property type="nucleotide sequence ID" value="NZ_SOBW01000008.1"/>
</dbReference>
<dbReference type="SUPFAM" id="SSF51445">
    <property type="entry name" value="(Trans)glycosidases"/>
    <property type="match status" value="1"/>
</dbReference>
<proteinExistence type="predicted"/>